<dbReference type="AlphaFoldDB" id="A0A6M5YRR7"/>
<proteinExistence type="predicted"/>
<accession>A0A6M5YRR7</accession>
<reference evidence="2" key="1">
    <citation type="submission" date="2020-05" db="EMBL/GenBank/DDBJ databases">
        <title>Frigoriglobus tundricola gen. nov., sp. nov., a psychrotolerant cellulolytic planctomycete of the family Gemmataceae with two divergent copies of 16S rRNA gene.</title>
        <authorList>
            <person name="Kulichevskaya I.S."/>
            <person name="Ivanova A.A."/>
            <person name="Naumoff D.G."/>
            <person name="Beletsky A.V."/>
            <person name="Rijpstra W.I.C."/>
            <person name="Sinninghe Damste J.S."/>
            <person name="Mardanov A.V."/>
            <person name="Ravin N.V."/>
            <person name="Dedysh S.N."/>
        </authorList>
    </citation>
    <scope>NUCLEOTIDE SEQUENCE [LARGE SCALE GENOMIC DNA]</scope>
    <source>
        <strain evidence="2">PL17</strain>
    </source>
</reference>
<organism evidence="1 2">
    <name type="scientific">Frigoriglobus tundricola</name>
    <dbReference type="NCBI Taxonomy" id="2774151"/>
    <lineage>
        <taxon>Bacteria</taxon>
        <taxon>Pseudomonadati</taxon>
        <taxon>Planctomycetota</taxon>
        <taxon>Planctomycetia</taxon>
        <taxon>Gemmatales</taxon>
        <taxon>Gemmataceae</taxon>
        <taxon>Frigoriglobus</taxon>
    </lineage>
</organism>
<name>A0A6M5YRR7_9BACT</name>
<keyword evidence="2" id="KW-1185">Reference proteome</keyword>
<evidence type="ECO:0000313" key="2">
    <source>
        <dbReference type="Proteomes" id="UP000503447"/>
    </source>
</evidence>
<sequence>MGGGGWSGGIAGTRITASAGIKPPVPFDPTRYIA</sequence>
<dbReference type="Proteomes" id="UP000503447">
    <property type="component" value="Chromosome"/>
</dbReference>
<evidence type="ECO:0000313" key="1">
    <source>
        <dbReference type="EMBL" id="QJW96688.1"/>
    </source>
</evidence>
<gene>
    <name evidence="1" type="ORF">FTUN_4247</name>
</gene>
<protein>
    <submittedName>
        <fullName evidence="1">Uncharacterized protein</fullName>
    </submittedName>
</protein>
<dbReference type="EMBL" id="CP053452">
    <property type="protein sequence ID" value="QJW96688.1"/>
    <property type="molecule type" value="Genomic_DNA"/>
</dbReference>
<dbReference type="KEGG" id="ftj:FTUN_4247"/>